<dbReference type="OrthoDB" id="795045at2"/>
<dbReference type="NCBIfam" id="NF047658">
    <property type="entry name" value="HYC_CC_PP"/>
    <property type="match status" value="1"/>
</dbReference>
<dbReference type="KEGG" id="fps:FP2034"/>
<name>A6H173_FLAPJ</name>
<dbReference type="AlphaFoldDB" id="A6H173"/>
<evidence type="ECO:0000313" key="2">
    <source>
        <dbReference type="Proteomes" id="UP000006394"/>
    </source>
</evidence>
<dbReference type="InterPro" id="IPR058512">
    <property type="entry name" value="DUF8199"/>
</dbReference>
<evidence type="ECO:0000313" key="1">
    <source>
        <dbReference type="EMBL" id="CAL44097.1"/>
    </source>
</evidence>
<reference evidence="1 2" key="1">
    <citation type="journal article" date="2007" name="Nat. Biotechnol.">
        <title>Complete genome sequence of the fish pathogen Flavobacterium psychrophilum.</title>
        <authorList>
            <person name="Duchaud E."/>
            <person name="Boussaha M."/>
            <person name="Loux V."/>
            <person name="Bernardet J.F."/>
            <person name="Michel C."/>
            <person name="Kerouault B."/>
            <person name="Mondot S."/>
            <person name="Nicolas P."/>
            <person name="Bossy R."/>
            <person name="Caron C."/>
            <person name="Bessieres P."/>
            <person name="Gibrat J.F."/>
            <person name="Claverol S."/>
            <person name="Dumetz F."/>
            <person name="Le Henaff M."/>
            <person name="Benmansour A."/>
        </authorList>
    </citation>
    <scope>NUCLEOTIDE SEQUENCE [LARGE SCALE GENOMIC DNA]</scope>
    <source>
        <strain evidence="2">ATCC 49511 / DSM 21280 / CIP 103535 / JIP02/86</strain>
    </source>
</reference>
<dbReference type="InterPro" id="IPR058060">
    <property type="entry name" value="HYC_CC_PP"/>
</dbReference>
<dbReference type="Proteomes" id="UP000006394">
    <property type="component" value="Chromosome"/>
</dbReference>
<dbReference type="EMBL" id="AM398681">
    <property type="protein sequence ID" value="CAL44097.1"/>
    <property type="molecule type" value="Genomic_DNA"/>
</dbReference>
<proteinExistence type="predicted"/>
<accession>A6H173</accession>
<organism evidence="1 2">
    <name type="scientific">Flavobacterium psychrophilum (strain ATCC 49511 / DSM 21280 / CIP 103535 / JIP02/86)</name>
    <dbReference type="NCBI Taxonomy" id="402612"/>
    <lineage>
        <taxon>Bacteria</taxon>
        <taxon>Pseudomonadati</taxon>
        <taxon>Bacteroidota</taxon>
        <taxon>Flavobacteriia</taxon>
        <taxon>Flavobacteriales</taxon>
        <taxon>Flavobacteriaceae</taxon>
        <taxon>Flavobacterium</taxon>
    </lineage>
</organism>
<keyword evidence="2" id="KW-1185">Reference proteome</keyword>
<dbReference type="STRING" id="402612.FP2034"/>
<sequence>MLLLVSNVGLAFNVHYCGDEIASVTLKNPFFNKNAEDDCCGIAKKKSNCCNDKVFKFDKKSDNSIVKIVSFHFDTPFIFQDWKPVVFSKKPVFKKCKITSYICNANAPPIFMRHCQLLFYA</sequence>
<dbReference type="HOGENOM" id="CLU_142726_0_0_10"/>
<dbReference type="Pfam" id="PF26622">
    <property type="entry name" value="DUF8199"/>
    <property type="match status" value="1"/>
</dbReference>
<dbReference type="eggNOG" id="ENOG50338GM">
    <property type="taxonomic scope" value="Bacteria"/>
</dbReference>
<protein>
    <submittedName>
        <fullName evidence="1">Uncharacterized protein</fullName>
    </submittedName>
</protein>
<gene>
    <name evidence="1" type="ordered locus">FP2034</name>
</gene>
<dbReference type="EnsemblBacteria" id="CAL44097">
    <property type="protein sequence ID" value="CAL44097"/>
    <property type="gene ID" value="FP2034"/>
</dbReference>